<dbReference type="Proteomes" id="UP000259030">
    <property type="component" value="Plasmid pDFI1"/>
</dbReference>
<keyword evidence="3" id="KW-0614">Plasmid</keyword>
<dbReference type="AlphaFoldDB" id="A0A221T0U5"/>
<dbReference type="KEGG" id="dfc:DFI_15205"/>
<keyword evidence="1" id="KW-1133">Transmembrane helix</keyword>
<dbReference type="NCBIfam" id="TIGR00254">
    <property type="entry name" value="GGDEF"/>
    <property type="match status" value="1"/>
</dbReference>
<reference evidence="3 4" key="1">
    <citation type="submission" date="2017-05" db="EMBL/GenBank/DDBJ databases">
        <title>The complete genome sequence of Deinococcus ficus isolated from the rhizosphere of the Ficus religiosa L. in Taiwan.</title>
        <authorList>
            <person name="Wu K.-M."/>
            <person name="Liao T.-L."/>
            <person name="Liu Y.-M."/>
            <person name="Young C.-C."/>
            <person name="Tsai S.-F."/>
        </authorList>
    </citation>
    <scope>NUCLEOTIDE SEQUENCE [LARGE SCALE GENOMIC DNA]</scope>
    <source>
        <strain evidence="3 4">CC-FR2-10</strain>
        <plasmid evidence="4">pdfi1</plasmid>
    </source>
</reference>
<feature type="transmembrane region" description="Helical" evidence="1">
    <location>
        <begin position="162"/>
        <end position="180"/>
    </location>
</feature>
<feature type="transmembrane region" description="Helical" evidence="1">
    <location>
        <begin position="132"/>
        <end position="150"/>
    </location>
</feature>
<feature type="transmembrane region" description="Helical" evidence="1">
    <location>
        <begin position="12"/>
        <end position="35"/>
    </location>
</feature>
<proteinExistence type="predicted"/>
<dbReference type="RefSeq" id="WP_051308095.1">
    <property type="nucleotide sequence ID" value="NZ_CP021082.1"/>
</dbReference>
<gene>
    <name evidence="3" type="ORF">DFI_15205</name>
</gene>
<keyword evidence="1" id="KW-0812">Transmembrane</keyword>
<keyword evidence="4" id="KW-1185">Reference proteome</keyword>
<dbReference type="PROSITE" id="PS50887">
    <property type="entry name" value="GGDEF"/>
    <property type="match status" value="1"/>
</dbReference>
<evidence type="ECO:0000313" key="4">
    <source>
        <dbReference type="Proteomes" id="UP000259030"/>
    </source>
</evidence>
<dbReference type="InterPro" id="IPR050469">
    <property type="entry name" value="Diguanylate_Cyclase"/>
</dbReference>
<feature type="domain" description="GGDEF" evidence="2">
    <location>
        <begin position="268"/>
        <end position="391"/>
    </location>
</feature>
<dbReference type="Pfam" id="PF00990">
    <property type="entry name" value="GGDEF"/>
    <property type="match status" value="1"/>
</dbReference>
<evidence type="ECO:0000313" key="3">
    <source>
        <dbReference type="EMBL" id="ASN82525.1"/>
    </source>
</evidence>
<evidence type="ECO:0000256" key="1">
    <source>
        <dbReference type="SAM" id="Phobius"/>
    </source>
</evidence>
<sequence length="391" mass="42512">MPPIPHPTHLLAFLAASVCGTVLLVSSLTLLVAWWRPSYPGWRGWAAGHTLLVLGMLIGTYRPPELVTLSVLLGNALVIVGAALFVEAFHRFAGQGGAQGLRRVYRGSVPLVIAALFLLTVVSDQIMARTLLINAFVALTTVSFVGLILSQMRRQPELRAGYRLNLGLLLLVVTLTLPRLFTFRPGVQAAEVFAFTLPNILMFVAVLLLSVGGTFTFWLLHDDRRRVEMRRLHDELNTLAHTDALTSTLNRRGMEQAFTRWAARAQPGAGRLLVLDIDEFKTINDRFGHTAGDDHLVSLSRLLEQVAHPGDLVGRTGGDEFTMLLTGAPTQISQQLEQLTAALSERTGRLGFGVSFGWTRVGPADLLAAALARADAAMYHNKAQGRGSAGD</sequence>
<keyword evidence="1" id="KW-0472">Membrane</keyword>
<feature type="transmembrane region" description="Helical" evidence="1">
    <location>
        <begin position="67"/>
        <end position="86"/>
    </location>
</feature>
<dbReference type="PANTHER" id="PTHR45138:SF9">
    <property type="entry name" value="DIGUANYLATE CYCLASE DGCM-RELATED"/>
    <property type="match status" value="1"/>
</dbReference>
<feature type="transmembrane region" description="Helical" evidence="1">
    <location>
        <begin position="200"/>
        <end position="220"/>
    </location>
</feature>
<dbReference type="CDD" id="cd01949">
    <property type="entry name" value="GGDEF"/>
    <property type="match status" value="1"/>
</dbReference>
<dbReference type="InterPro" id="IPR000160">
    <property type="entry name" value="GGDEF_dom"/>
</dbReference>
<dbReference type="PANTHER" id="PTHR45138">
    <property type="entry name" value="REGULATORY COMPONENTS OF SENSORY TRANSDUCTION SYSTEM"/>
    <property type="match status" value="1"/>
</dbReference>
<geneLocation type="plasmid" evidence="4">
    <name>pdfi1</name>
</geneLocation>
<dbReference type="InterPro" id="IPR043128">
    <property type="entry name" value="Rev_trsase/Diguanyl_cyclase"/>
</dbReference>
<feature type="transmembrane region" description="Helical" evidence="1">
    <location>
        <begin position="107"/>
        <end position="126"/>
    </location>
</feature>
<dbReference type="InterPro" id="IPR029787">
    <property type="entry name" value="Nucleotide_cyclase"/>
</dbReference>
<dbReference type="EMBL" id="CP021082">
    <property type="protein sequence ID" value="ASN82525.1"/>
    <property type="molecule type" value="Genomic_DNA"/>
</dbReference>
<protein>
    <submittedName>
        <fullName evidence="3">GGDEF domain-containing protein</fullName>
    </submittedName>
</protein>
<organism evidence="3 4">
    <name type="scientific">Deinococcus ficus</name>
    <dbReference type="NCBI Taxonomy" id="317577"/>
    <lineage>
        <taxon>Bacteria</taxon>
        <taxon>Thermotogati</taxon>
        <taxon>Deinococcota</taxon>
        <taxon>Deinococci</taxon>
        <taxon>Deinococcales</taxon>
        <taxon>Deinococcaceae</taxon>
        <taxon>Deinococcus</taxon>
    </lineage>
</organism>
<evidence type="ECO:0000259" key="2">
    <source>
        <dbReference type="PROSITE" id="PS50887"/>
    </source>
</evidence>
<dbReference type="GO" id="GO:0052621">
    <property type="term" value="F:diguanylate cyclase activity"/>
    <property type="evidence" value="ECO:0007669"/>
    <property type="project" value="TreeGrafter"/>
</dbReference>
<dbReference type="SUPFAM" id="SSF55073">
    <property type="entry name" value="Nucleotide cyclase"/>
    <property type="match status" value="1"/>
</dbReference>
<name>A0A221T0U5_9DEIO</name>
<dbReference type="STRING" id="317577.GCA_000419625_03164"/>
<dbReference type="Gene3D" id="3.30.70.270">
    <property type="match status" value="1"/>
</dbReference>
<feature type="transmembrane region" description="Helical" evidence="1">
    <location>
        <begin position="42"/>
        <end position="61"/>
    </location>
</feature>
<accession>A0A221T0U5</accession>
<dbReference type="SMART" id="SM00267">
    <property type="entry name" value="GGDEF"/>
    <property type="match status" value="1"/>
</dbReference>